<accession>A0A7X5VL93</accession>
<keyword evidence="1" id="KW-1133">Transmembrane helix</keyword>
<keyword evidence="1" id="KW-0472">Membrane</keyword>
<keyword evidence="3" id="KW-1185">Reference proteome</keyword>
<feature type="transmembrane region" description="Helical" evidence="1">
    <location>
        <begin position="9"/>
        <end position="27"/>
    </location>
</feature>
<dbReference type="Proteomes" id="UP000555407">
    <property type="component" value="Unassembled WGS sequence"/>
</dbReference>
<dbReference type="EMBL" id="JAASRO010000001">
    <property type="protein sequence ID" value="NIK62482.1"/>
    <property type="molecule type" value="Genomic_DNA"/>
</dbReference>
<evidence type="ECO:0000256" key="1">
    <source>
        <dbReference type="SAM" id="Phobius"/>
    </source>
</evidence>
<dbReference type="AlphaFoldDB" id="A0A7X5VL93"/>
<keyword evidence="1" id="KW-0812">Transmembrane</keyword>
<proteinExistence type="predicted"/>
<organism evidence="2 3">
    <name type="scientific">Kribbella shirazensis</name>
    <dbReference type="NCBI Taxonomy" id="1105143"/>
    <lineage>
        <taxon>Bacteria</taxon>
        <taxon>Bacillati</taxon>
        <taxon>Actinomycetota</taxon>
        <taxon>Actinomycetes</taxon>
        <taxon>Propionibacteriales</taxon>
        <taxon>Kribbellaceae</taxon>
        <taxon>Kribbella</taxon>
    </lineage>
</organism>
<evidence type="ECO:0000313" key="3">
    <source>
        <dbReference type="Proteomes" id="UP000555407"/>
    </source>
</evidence>
<dbReference type="RefSeq" id="WP_167217659.1">
    <property type="nucleotide sequence ID" value="NZ_JAASRO010000001.1"/>
</dbReference>
<gene>
    <name evidence="2" type="ORF">BJY22_008199</name>
</gene>
<reference evidence="2 3" key="1">
    <citation type="submission" date="2020-03" db="EMBL/GenBank/DDBJ databases">
        <title>Sequencing the genomes of 1000 actinobacteria strains.</title>
        <authorList>
            <person name="Klenk H.-P."/>
        </authorList>
    </citation>
    <scope>NUCLEOTIDE SEQUENCE [LARGE SCALE GENOMIC DNA]</scope>
    <source>
        <strain evidence="2 3">DSM 45490</strain>
    </source>
</reference>
<protein>
    <submittedName>
        <fullName evidence="2">Uncharacterized protein</fullName>
    </submittedName>
</protein>
<comment type="caution">
    <text evidence="2">The sequence shown here is derived from an EMBL/GenBank/DDBJ whole genome shotgun (WGS) entry which is preliminary data.</text>
</comment>
<name>A0A7X5VL93_9ACTN</name>
<feature type="transmembrane region" description="Helical" evidence="1">
    <location>
        <begin position="33"/>
        <end position="55"/>
    </location>
</feature>
<evidence type="ECO:0000313" key="2">
    <source>
        <dbReference type="EMBL" id="NIK62482.1"/>
    </source>
</evidence>
<sequence length="69" mass="7469">MIYEPMSRRLVISFTVIGVVLAVAGLIARPQNISVAVVLFLAAVSVLGLAGYGVLDRLVDRVKRSRRTT</sequence>